<gene>
    <name evidence="2" type="ORF">GGR25_000557</name>
</gene>
<evidence type="ECO:0000256" key="1">
    <source>
        <dbReference type="SAM" id="MobiDB-lite"/>
    </source>
</evidence>
<proteinExistence type="predicted"/>
<sequence length="536" mass="57899">MEACGLDDHVGRDLAPIGEADPGRRQLLDRDAALHLDGAFDDQLRAADIDIIAGTGAIGLHHQPGLVLAEIHQESGRGELGVEIRVAGADPVIERALGRRLQRERRRHGKEIGLVDGEPTLGRRLRIDVEGELHQRLGPHHCGRRTLHHGDVRAALPEIDGDVMRRAGGADDDGALARIGRGLGIVAGMDQLALEVFRARQRETLRRTIGAGGEDELCRTDGHRLAIADELDRPALFALVEARRHGLSRGPVGELHQAHIGLQPVAHLVLGREDRPVLREGQIGQMVVPDRVVQHERAIAVAPAIARPGVLLDDDGRHAQHLEPGAEHDATLPAADDQHIGIDRAAERGFLAGPLFRPGFATAVRAMAHALRTAGAERLLEALQFGQRRQDGAGLAVLETDDPLAASDLGLEGEPGFDGAIGLGRDRSDPPGRGRGRRDRCVEEAADRVLACEGLHVPGEGDEIAPVAILNEEGEHAIRVAPREGIGERGHPARRIRCRCSVVHFPAFPVCRTAWRRRPMARAPQSPSGSRTLPWR</sequence>
<keyword evidence="3" id="KW-1185">Reference proteome</keyword>
<comment type="caution">
    <text evidence="2">The sequence shown here is derived from an EMBL/GenBank/DDBJ whole genome shotgun (WGS) entry which is preliminary data.</text>
</comment>
<dbReference type="AlphaFoldDB" id="A0A840AJF7"/>
<name>A0A840AJF7_9HYPH</name>
<accession>A0A840AJF7</accession>
<dbReference type="Proteomes" id="UP000553963">
    <property type="component" value="Unassembled WGS sequence"/>
</dbReference>
<dbReference type="EMBL" id="JACIDS010000001">
    <property type="protein sequence ID" value="MBB3929538.1"/>
    <property type="molecule type" value="Genomic_DNA"/>
</dbReference>
<feature type="region of interest" description="Disordered" evidence="1">
    <location>
        <begin position="417"/>
        <end position="440"/>
    </location>
</feature>
<evidence type="ECO:0000313" key="3">
    <source>
        <dbReference type="Proteomes" id="UP000553963"/>
    </source>
</evidence>
<protein>
    <submittedName>
        <fullName evidence="2">Uncharacterized protein</fullName>
    </submittedName>
</protein>
<organism evidence="2 3">
    <name type="scientific">Kaistia hirudinis</name>
    <dbReference type="NCBI Taxonomy" id="1293440"/>
    <lineage>
        <taxon>Bacteria</taxon>
        <taxon>Pseudomonadati</taxon>
        <taxon>Pseudomonadota</taxon>
        <taxon>Alphaproteobacteria</taxon>
        <taxon>Hyphomicrobiales</taxon>
        <taxon>Kaistiaceae</taxon>
        <taxon>Kaistia</taxon>
    </lineage>
</organism>
<reference evidence="2 3" key="1">
    <citation type="submission" date="2020-08" db="EMBL/GenBank/DDBJ databases">
        <title>Genomic Encyclopedia of Type Strains, Phase IV (KMG-IV): sequencing the most valuable type-strain genomes for metagenomic binning, comparative biology and taxonomic classification.</title>
        <authorList>
            <person name="Goeker M."/>
        </authorList>
    </citation>
    <scope>NUCLEOTIDE SEQUENCE [LARGE SCALE GENOMIC DNA]</scope>
    <source>
        <strain evidence="2 3">DSM 25966</strain>
    </source>
</reference>
<evidence type="ECO:0000313" key="2">
    <source>
        <dbReference type="EMBL" id="MBB3929538.1"/>
    </source>
</evidence>